<keyword evidence="4" id="KW-1185">Reference proteome</keyword>
<dbReference type="Gramene" id="RZC55843">
    <property type="protein sequence ID" value="RZC55843"/>
    <property type="gene ID" value="C5167_014690"/>
</dbReference>
<dbReference type="PROSITE" id="PS52045">
    <property type="entry name" value="NEPROSIN_PEP_CD"/>
    <property type="match status" value="1"/>
</dbReference>
<gene>
    <name evidence="3" type="ORF">C5167_014690</name>
</gene>
<organism evidence="3 4">
    <name type="scientific">Papaver somniferum</name>
    <name type="common">Opium poppy</name>
    <dbReference type="NCBI Taxonomy" id="3469"/>
    <lineage>
        <taxon>Eukaryota</taxon>
        <taxon>Viridiplantae</taxon>
        <taxon>Streptophyta</taxon>
        <taxon>Embryophyta</taxon>
        <taxon>Tracheophyta</taxon>
        <taxon>Spermatophyta</taxon>
        <taxon>Magnoliopsida</taxon>
        <taxon>Ranunculales</taxon>
        <taxon>Papaveraceae</taxon>
        <taxon>Papaveroideae</taxon>
        <taxon>Papaver</taxon>
    </lineage>
</organism>
<dbReference type="PANTHER" id="PTHR31589">
    <property type="entry name" value="PROTEIN, PUTATIVE (DUF239)-RELATED-RELATED"/>
    <property type="match status" value="1"/>
</dbReference>
<evidence type="ECO:0000313" key="3">
    <source>
        <dbReference type="EMBL" id="RZC55843.1"/>
    </source>
</evidence>
<keyword evidence="1" id="KW-0472">Membrane</keyword>
<dbReference type="Proteomes" id="UP000316621">
    <property type="component" value="Chromosome 3"/>
</dbReference>
<reference evidence="3 4" key="1">
    <citation type="journal article" date="2018" name="Science">
        <title>The opium poppy genome and morphinan production.</title>
        <authorList>
            <person name="Guo L."/>
            <person name="Winzer T."/>
            <person name="Yang X."/>
            <person name="Li Y."/>
            <person name="Ning Z."/>
            <person name="He Z."/>
            <person name="Teodor R."/>
            <person name="Lu Y."/>
            <person name="Bowser T.A."/>
            <person name="Graham I.A."/>
            <person name="Ye K."/>
        </authorList>
    </citation>
    <scope>NUCLEOTIDE SEQUENCE [LARGE SCALE GENOMIC DNA]</scope>
    <source>
        <strain evidence="4">cv. HN1</strain>
        <tissue evidence="3">Leaves</tissue>
    </source>
</reference>
<dbReference type="STRING" id="3469.A0A4Y7J3Y0"/>
<dbReference type="InterPro" id="IPR025521">
    <property type="entry name" value="Neprosin_propep"/>
</dbReference>
<dbReference type="AlphaFoldDB" id="A0A4Y7J3Y0"/>
<dbReference type="PANTHER" id="PTHR31589:SF221">
    <property type="entry name" value="LIGASE, PUTATIVE (DUF239)-RELATED"/>
    <property type="match status" value="1"/>
</dbReference>
<evidence type="ECO:0000256" key="1">
    <source>
        <dbReference type="SAM" id="Phobius"/>
    </source>
</evidence>
<evidence type="ECO:0000259" key="2">
    <source>
        <dbReference type="PROSITE" id="PS52045"/>
    </source>
</evidence>
<dbReference type="Gene3D" id="3.90.1320.10">
    <property type="entry name" value="Outer-capsid protein sigma 3, large lobe"/>
    <property type="match status" value="1"/>
</dbReference>
<feature type="transmembrane region" description="Helical" evidence="1">
    <location>
        <begin position="12"/>
        <end position="34"/>
    </location>
</feature>
<feature type="non-terminal residue" evidence="3">
    <location>
        <position position="1"/>
    </location>
</feature>
<dbReference type="Pfam" id="PF14365">
    <property type="entry name" value="Neprosin_AP"/>
    <property type="match status" value="1"/>
</dbReference>
<dbReference type="Pfam" id="PF03080">
    <property type="entry name" value="Neprosin"/>
    <property type="match status" value="1"/>
</dbReference>
<proteinExistence type="predicted"/>
<dbReference type="InterPro" id="IPR053168">
    <property type="entry name" value="Glutamic_endopeptidase"/>
</dbReference>
<dbReference type="InterPro" id="IPR004314">
    <property type="entry name" value="Neprosin"/>
</dbReference>
<dbReference type="EMBL" id="CM010717">
    <property type="protein sequence ID" value="RZC55843.1"/>
    <property type="molecule type" value="Genomic_DNA"/>
</dbReference>
<protein>
    <recommendedName>
        <fullName evidence="2">Neprosin PEP catalytic domain-containing protein</fullName>
    </recommendedName>
</protein>
<name>A0A4Y7J3Y0_PAPSO</name>
<keyword evidence="1" id="KW-1133">Transmembrane helix</keyword>
<evidence type="ECO:0000313" key="4">
    <source>
        <dbReference type="Proteomes" id="UP000316621"/>
    </source>
</evidence>
<sequence length="409" mass="46631">YCWFPRRILKLIMSKFIVSVSQPLVLAILIFIILTPKELVDGRTISNVVTQAIIKTIKVNKDEIIDCYDIYKQPSLNHPSLRNHTIQIRPSMYPKNIKSGNFGTLQLAQTWHKYGICPHETIPIRRDMRKHYRSIPLHKHLRPKYSLTKTPNTFQPNVNTAGHEYAVIKVRGNFLGANAKINLWNPVVEKQYEMSLSQIWVSAGDNDDLNTIEVGWQVYQPRYGDYQTRFFVIWTTDDYKHGCTNIECPGFVHTSSDIALGCNFTEMSILNGDQKDAAFGVHKDQNSGNWWVSVQGIPVGYYPSSLFTQLSKKAVDIEFGGEIYGERFEGRHTSTQMGSGHFPSEGGFGISGFFNHVQVINENNEAEDPENVETYVSSPNCYDLKIDKKRINGYGFYYGGPGYNDNCQE</sequence>
<keyword evidence="1" id="KW-0812">Transmembrane</keyword>
<feature type="domain" description="Neprosin PEP catalytic" evidence="2">
    <location>
        <begin position="157"/>
        <end position="408"/>
    </location>
</feature>
<accession>A0A4Y7J3Y0</accession>
<dbReference type="OMA" id="NTAGHEY"/>